<feature type="domain" description="Cas12f1-like TNB" evidence="2">
    <location>
        <begin position="387"/>
        <end position="446"/>
    </location>
</feature>
<evidence type="ECO:0000313" key="3">
    <source>
        <dbReference type="EMBL" id="SOY29453.1"/>
    </source>
</evidence>
<reference evidence="3 4" key="1">
    <citation type="submission" date="2018-01" db="EMBL/GenBank/DDBJ databases">
        <authorList>
            <person name="Gaut B.S."/>
            <person name="Morton B.R."/>
            <person name="Clegg M.T."/>
            <person name="Duvall M.R."/>
        </authorList>
    </citation>
    <scope>NUCLEOTIDE SEQUENCE [LARGE SCALE GENOMIC DNA]</scope>
    <source>
        <strain evidence="3">GP69</strain>
    </source>
</reference>
<proteinExistence type="predicted"/>
<sequence>MPPDTVCRTVRQYNKDAIPAEDMKKLLEIAEDYNKVKKYVYQRFGGIGSLWKLYPGYTVQNEMTGSGLRAELGLPSVYFYLAVFDALGDIKGQWTRTKSKLLKLIGQNENLTEEEKHYLRFLLKVNNAFTAVLSQQPIKELELPREIQKKYENLAAQADTEKLHRYLCRQVRKYHTLPSHSFSTEERKKAGEQNRSAIGFSIAERAYRYGDNGREKGIYISTKEKRKRIFVPLTDSNQYNNQLYIQLFPGEKRLEIRAAIHVTARFHWDYTNQVGLAFGMFTMLTTQEGHCYGEELGKLQTTYADWMRKQTQSYNRNRQDNPGRKKYQAQKKRLEEQMHGYINHELNRLLQTEKPKVIYLVKMPKPQAGGINRKINHSVAMWHRGYIRKRLEQKCREQSVEIVEVLGKDISNECSRCGALGSRATGTFTCRACGHSAEEKTNTAGNVLKRGLAGKIVN</sequence>
<dbReference type="OrthoDB" id="4278026at2"/>
<evidence type="ECO:0000313" key="4">
    <source>
        <dbReference type="Proteomes" id="UP000236311"/>
    </source>
</evidence>
<keyword evidence="1 3" id="KW-0238">DNA-binding</keyword>
<name>A0A2K4ZG60_9FIRM</name>
<organism evidence="3 4">
    <name type="scientific">Acetatifactor muris</name>
    <dbReference type="NCBI Taxonomy" id="879566"/>
    <lineage>
        <taxon>Bacteria</taxon>
        <taxon>Bacillati</taxon>
        <taxon>Bacillota</taxon>
        <taxon>Clostridia</taxon>
        <taxon>Lachnospirales</taxon>
        <taxon>Lachnospiraceae</taxon>
        <taxon>Acetatifactor</taxon>
    </lineage>
</organism>
<keyword evidence="4" id="KW-1185">Reference proteome</keyword>
<accession>A0A2K4ZG60</accession>
<evidence type="ECO:0000256" key="1">
    <source>
        <dbReference type="ARBA" id="ARBA00023125"/>
    </source>
</evidence>
<dbReference type="Proteomes" id="UP000236311">
    <property type="component" value="Unassembled WGS sequence"/>
</dbReference>
<dbReference type="AlphaFoldDB" id="A0A2K4ZG60"/>
<evidence type="ECO:0000259" key="2">
    <source>
        <dbReference type="Pfam" id="PF07282"/>
    </source>
</evidence>
<dbReference type="GO" id="GO:0003677">
    <property type="term" value="F:DNA binding"/>
    <property type="evidence" value="ECO:0007669"/>
    <property type="project" value="UniProtKB-KW"/>
</dbReference>
<dbReference type="RefSeq" id="WP_103239561.1">
    <property type="nucleotide sequence ID" value="NZ_JANJZD010000001.1"/>
</dbReference>
<dbReference type="Pfam" id="PF07282">
    <property type="entry name" value="Cas12f1-like_TNB"/>
    <property type="match status" value="1"/>
</dbReference>
<dbReference type="InterPro" id="IPR010095">
    <property type="entry name" value="Cas12f1-like_TNB"/>
</dbReference>
<dbReference type="EMBL" id="OFSM01000010">
    <property type="protein sequence ID" value="SOY29453.1"/>
    <property type="molecule type" value="Genomic_DNA"/>
</dbReference>
<protein>
    <submittedName>
        <fullName evidence="3">Transposase DNA-binding domain protein</fullName>
    </submittedName>
</protein>
<gene>
    <name evidence="3" type="ORF">AMURIS_02174</name>
</gene>